<feature type="region of interest" description="Disordered" evidence="1">
    <location>
        <begin position="82"/>
        <end position="106"/>
    </location>
</feature>
<evidence type="ECO:0000256" key="1">
    <source>
        <dbReference type="SAM" id="MobiDB-lite"/>
    </source>
</evidence>
<feature type="transmembrane region" description="Helical" evidence="2">
    <location>
        <begin position="28"/>
        <end position="46"/>
    </location>
</feature>
<comment type="caution">
    <text evidence="3">The sequence shown here is derived from an EMBL/GenBank/DDBJ whole genome shotgun (WGS) entry which is preliminary data.</text>
</comment>
<gene>
    <name evidence="3" type="ORF">J2W52_005903</name>
</gene>
<feature type="transmembrane region" description="Helical" evidence="2">
    <location>
        <begin position="5"/>
        <end position="22"/>
    </location>
</feature>
<proteinExistence type="predicted"/>
<feature type="compositionally biased region" description="Basic and acidic residues" evidence="1">
    <location>
        <begin position="84"/>
        <end position="106"/>
    </location>
</feature>
<organism evidence="3 4">
    <name type="scientific">Rhizobium miluonense</name>
    <dbReference type="NCBI Taxonomy" id="411945"/>
    <lineage>
        <taxon>Bacteria</taxon>
        <taxon>Pseudomonadati</taxon>
        <taxon>Pseudomonadota</taxon>
        <taxon>Alphaproteobacteria</taxon>
        <taxon>Hyphomicrobiales</taxon>
        <taxon>Rhizobiaceae</taxon>
        <taxon>Rhizobium/Agrobacterium group</taxon>
        <taxon>Rhizobium</taxon>
    </lineage>
</organism>
<keyword evidence="2" id="KW-1133">Transmembrane helix</keyword>
<sequence>MDKGLILGTAIALVFGFLPFAVKSMPEFISWPGIAVGIAIAVGAMLPLKLQPSLAQSTLYIASIALFASTMGWQIPASNQNVAPDEKIPHKEPRLSMGNDKDNPKEKAGPIIGTDIDSSGGGVGLEINSSGSNGVPSVGGESIVQVPEGKSAIGTRIINRGSGGGLKVTQTGPGVGYSSRVIIVPKGNPSKSTDDSDK</sequence>
<name>A0ABU1SZD3_9HYPH</name>
<accession>A0ABU1SZD3</accession>
<dbReference type="Proteomes" id="UP001250791">
    <property type="component" value="Unassembled WGS sequence"/>
</dbReference>
<evidence type="ECO:0000256" key="2">
    <source>
        <dbReference type="SAM" id="Phobius"/>
    </source>
</evidence>
<dbReference type="RefSeq" id="WP_310236041.1">
    <property type="nucleotide sequence ID" value="NZ_JAVDUP010000017.1"/>
</dbReference>
<protein>
    <submittedName>
        <fullName evidence="3">Uncharacterized protein</fullName>
    </submittedName>
</protein>
<keyword evidence="4" id="KW-1185">Reference proteome</keyword>
<keyword evidence="2" id="KW-0812">Transmembrane</keyword>
<dbReference type="EMBL" id="JAVDUP010000017">
    <property type="protein sequence ID" value="MDR6904268.1"/>
    <property type="molecule type" value="Genomic_DNA"/>
</dbReference>
<evidence type="ECO:0000313" key="4">
    <source>
        <dbReference type="Proteomes" id="UP001250791"/>
    </source>
</evidence>
<feature type="region of interest" description="Disordered" evidence="1">
    <location>
        <begin position="164"/>
        <end position="198"/>
    </location>
</feature>
<reference evidence="3 4" key="1">
    <citation type="submission" date="2023-07" db="EMBL/GenBank/DDBJ databases">
        <title>Sorghum-associated microbial communities from plants grown in Nebraska, USA.</title>
        <authorList>
            <person name="Schachtman D."/>
        </authorList>
    </citation>
    <scope>NUCLEOTIDE SEQUENCE [LARGE SCALE GENOMIC DNA]</scope>
    <source>
        <strain evidence="3 4">3199</strain>
    </source>
</reference>
<evidence type="ECO:0000313" key="3">
    <source>
        <dbReference type="EMBL" id="MDR6904268.1"/>
    </source>
</evidence>
<keyword evidence="2" id="KW-0472">Membrane</keyword>